<gene>
    <name evidence="3" type="ORF">HJB60_24665</name>
</gene>
<keyword evidence="2" id="KW-0238">DNA-binding</keyword>
<comment type="caution">
    <text evidence="3">The sequence shown here is derived from an EMBL/GenBank/DDBJ whole genome shotgun (WGS) entry which is preliminary data.</text>
</comment>
<keyword evidence="3" id="KW-0255">Endonuclease</keyword>
<evidence type="ECO:0000313" key="3">
    <source>
        <dbReference type="EMBL" id="MBX5092342.1"/>
    </source>
</evidence>
<dbReference type="PANTHER" id="PTHR30408:SF13">
    <property type="entry name" value="TYPE I RESTRICTION ENZYME HINDI SPECIFICITY SUBUNIT"/>
    <property type="match status" value="1"/>
</dbReference>
<dbReference type="InterPro" id="IPR052021">
    <property type="entry name" value="Type-I_RS_S_subunit"/>
</dbReference>
<reference evidence="3 4" key="1">
    <citation type="submission" date="2020-04" db="EMBL/GenBank/DDBJ databases">
        <title>Global-level population genomics: horizontal gene transfer, symbiosis and evolution in Rhizobia.</title>
        <authorList>
            <person name="Gai Y."/>
        </authorList>
    </citation>
    <scope>NUCLEOTIDE SEQUENCE [LARGE SCALE GENOMIC DNA]</scope>
    <source>
        <strain evidence="3 4">BLR33</strain>
    </source>
</reference>
<dbReference type="PANTHER" id="PTHR30408">
    <property type="entry name" value="TYPE-1 RESTRICTION ENZYME ECOKI SPECIFICITY PROTEIN"/>
    <property type="match status" value="1"/>
</dbReference>
<dbReference type="Gene3D" id="3.90.220.20">
    <property type="entry name" value="DNA methylase specificity domains"/>
    <property type="match status" value="3"/>
</dbReference>
<dbReference type="EMBL" id="JABDYF010000012">
    <property type="protein sequence ID" value="MBX5092342.1"/>
    <property type="molecule type" value="Genomic_DNA"/>
</dbReference>
<keyword evidence="3" id="KW-0540">Nuclease</keyword>
<dbReference type="InterPro" id="IPR044946">
    <property type="entry name" value="Restrct_endonuc_typeI_TRD_sf"/>
</dbReference>
<keyword evidence="4" id="KW-1185">Reference proteome</keyword>
<keyword evidence="1" id="KW-0680">Restriction system</keyword>
<organism evidence="3 4">
    <name type="scientific">Rhizobium lentis</name>
    <dbReference type="NCBI Taxonomy" id="1138194"/>
    <lineage>
        <taxon>Bacteria</taxon>
        <taxon>Pseudomonadati</taxon>
        <taxon>Pseudomonadota</taxon>
        <taxon>Alphaproteobacteria</taxon>
        <taxon>Hyphomicrobiales</taxon>
        <taxon>Rhizobiaceae</taxon>
        <taxon>Rhizobium/Agrobacterium group</taxon>
        <taxon>Rhizobium</taxon>
    </lineage>
</organism>
<evidence type="ECO:0000256" key="2">
    <source>
        <dbReference type="ARBA" id="ARBA00023125"/>
    </source>
</evidence>
<sequence>MIGSIARVPSFVASGRITQDTVKLVFRDGATPADISYIHWVLRTPQYRAYCAGHAMGSAVVALSRSDFLKYPIPPASPATRVVVSLLDSIDSKIELNRRMAVTLEEMARALFKSWFVDFNPVRAKAEGRDPSLPAATAALFPNRFSEDGLPVGWRTGTLADVALLNPESRGSVSEGEIVYVDLANTKWGIIEETQYFRPDDAPSRAQRVLRSGDTIVGTVRPGNGSYALVASDGMIGSTGFAVLRPRTLSLREFVYLATTSDENISALAALADGGAYPAVRPDVVADTPCCLPPANVLEAFHTVAVAIVDRIAAARSQSAELAAIRDTLLPKLISGELRIKDAAATVVAA</sequence>
<evidence type="ECO:0000313" key="4">
    <source>
        <dbReference type="Proteomes" id="UP000770629"/>
    </source>
</evidence>
<keyword evidence="3" id="KW-0378">Hydrolase</keyword>
<dbReference type="RefSeq" id="WP_221121108.1">
    <property type="nucleotide sequence ID" value="NZ_JABDXX010000009.1"/>
</dbReference>
<dbReference type="GO" id="GO:0004519">
    <property type="term" value="F:endonuclease activity"/>
    <property type="evidence" value="ECO:0007669"/>
    <property type="project" value="UniProtKB-KW"/>
</dbReference>
<name>A0ABS7IPH7_9HYPH</name>
<evidence type="ECO:0000256" key="1">
    <source>
        <dbReference type="ARBA" id="ARBA00022747"/>
    </source>
</evidence>
<accession>A0ABS7IPH7</accession>
<protein>
    <submittedName>
        <fullName evidence="3">Restriction endonuclease subunit S</fullName>
    </submittedName>
</protein>
<dbReference type="SUPFAM" id="SSF116734">
    <property type="entry name" value="DNA methylase specificity domain"/>
    <property type="match status" value="2"/>
</dbReference>
<dbReference type="Proteomes" id="UP000770629">
    <property type="component" value="Unassembled WGS sequence"/>
</dbReference>
<proteinExistence type="predicted"/>